<evidence type="ECO:0000256" key="1">
    <source>
        <dbReference type="ARBA" id="ARBA00006139"/>
    </source>
</evidence>
<evidence type="ECO:0000256" key="10">
    <source>
        <dbReference type="RuleBase" id="RU000594"/>
    </source>
</evidence>
<dbReference type="PRINTS" id="PR00781">
    <property type="entry name" value="LIPOSIGPTASE"/>
</dbReference>
<keyword evidence="13" id="KW-1185">Reference proteome</keyword>
<comment type="catalytic activity">
    <reaction evidence="9 10">
        <text>Release of signal peptides from bacterial membrane prolipoproteins. Hydrolyzes -Xaa-Yaa-Zaa-|-(S,diacylglyceryl)Cys-, in which Xaa is hydrophobic (preferably Leu), and Yaa (Ala or Ser) and Zaa (Gly or Ala) have small, neutral side chains.</text>
        <dbReference type="EC" id="3.4.23.36"/>
    </reaction>
</comment>
<dbReference type="PANTHER" id="PTHR33695:SF1">
    <property type="entry name" value="LIPOPROTEIN SIGNAL PEPTIDASE"/>
    <property type="match status" value="1"/>
</dbReference>
<sequence>MASSSRNIFITILSFVLFDWATKFAVLLGYKSCASHPKLYTHNWGGLSFSIFPTFNEGAAFGLFTNYKKFLLIFRLCVIVGILAYLFFKRKSLSSLTRFALILLCSGAIGNVGDIFFYGHVIDFLAFSYRSFAFPTFNFSDVFISLGTLLLVYKLYFPKKQKTNSI</sequence>
<feature type="transmembrane region" description="Helical" evidence="9">
    <location>
        <begin position="132"/>
        <end position="153"/>
    </location>
</feature>
<dbReference type="HAMAP" id="MF_00161">
    <property type="entry name" value="LspA"/>
    <property type="match status" value="1"/>
</dbReference>
<feature type="active site" evidence="9">
    <location>
        <position position="141"/>
    </location>
</feature>
<feature type="transmembrane region" description="Helical" evidence="9">
    <location>
        <begin position="7"/>
        <end position="30"/>
    </location>
</feature>
<dbReference type="AlphaFoldDB" id="A0AA34WHW4"/>
<name>A0AA34WHW4_CHLPE</name>
<keyword evidence="9" id="KW-0997">Cell inner membrane</keyword>
<proteinExistence type="inferred from homology"/>
<comment type="similarity">
    <text evidence="1 9 11">Belongs to the peptidase A8 family.</text>
</comment>
<dbReference type="EC" id="3.4.23.36" evidence="9"/>
<dbReference type="GO" id="GO:0005886">
    <property type="term" value="C:plasma membrane"/>
    <property type="evidence" value="ECO:0007669"/>
    <property type="project" value="UniProtKB-SubCell"/>
</dbReference>
<evidence type="ECO:0000313" key="12">
    <source>
        <dbReference type="EMBL" id="AEB41508.1"/>
    </source>
</evidence>
<comment type="function">
    <text evidence="9 10">This protein specifically catalyzes the removal of signal peptides from prolipoproteins.</text>
</comment>
<comment type="pathway">
    <text evidence="9">Protein modification; lipoprotein biosynthesis (signal peptide cleavage).</text>
</comment>
<dbReference type="GO" id="GO:0004190">
    <property type="term" value="F:aspartic-type endopeptidase activity"/>
    <property type="evidence" value="ECO:0007669"/>
    <property type="project" value="UniProtKB-UniRule"/>
</dbReference>
<dbReference type="GO" id="GO:0006508">
    <property type="term" value="P:proteolysis"/>
    <property type="evidence" value="ECO:0007669"/>
    <property type="project" value="UniProtKB-KW"/>
</dbReference>
<dbReference type="Pfam" id="PF01252">
    <property type="entry name" value="Peptidase_A8"/>
    <property type="match status" value="1"/>
</dbReference>
<evidence type="ECO:0000256" key="11">
    <source>
        <dbReference type="RuleBase" id="RU004181"/>
    </source>
</evidence>
<feature type="transmembrane region" description="Helical" evidence="9">
    <location>
        <begin position="100"/>
        <end position="120"/>
    </location>
</feature>
<dbReference type="PROSITE" id="PS00855">
    <property type="entry name" value="SPASE_II"/>
    <property type="match status" value="1"/>
</dbReference>
<protein>
    <recommendedName>
        <fullName evidence="9">Lipoprotein signal peptidase</fullName>
        <ecNumber evidence="9">3.4.23.36</ecNumber>
    </recommendedName>
    <alternativeName>
        <fullName evidence="9">Prolipoprotein signal peptidase</fullName>
    </alternativeName>
    <alternativeName>
        <fullName evidence="9">Signal peptidase II</fullName>
        <shortName evidence="9">SPase II</shortName>
    </alternativeName>
</protein>
<keyword evidence="2 9" id="KW-1003">Cell membrane</keyword>
<dbReference type="KEGG" id="cpm:G5S_0532"/>
<dbReference type="NCBIfam" id="TIGR00077">
    <property type="entry name" value="lspA"/>
    <property type="match status" value="1"/>
</dbReference>
<dbReference type="InterPro" id="IPR001872">
    <property type="entry name" value="Peptidase_A8"/>
</dbReference>
<dbReference type="PANTHER" id="PTHR33695">
    <property type="entry name" value="LIPOPROTEIN SIGNAL PEPTIDASE"/>
    <property type="match status" value="1"/>
</dbReference>
<evidence type="ECO:0000256" key="2">
    <source>
        <dbReference type="ARBA" id="ARBA00022475"/>
    </source>
</evidence>
<evidence type="ECO:0000256" key="7">
    <source>
        <dbReference type="ARBA" id="ARBA00022989"/>
    </source>
</evidence>
<evidence type="ECO:0000256" key="9">
    <source>
        <dbReference type="HAMAP-Rule" id="MF_00161"/>
    </source>
</evidence>
<keyword evidence="3 9" id="KW-0645">Protease</keyword>
<keyword evidence="8 9" id="KW-0472">Membrane</keyword>
<evidence type="ECO:0000256" key="4">
    <source>
        <dbReference type="ARBA" id="ARBA00022692"/>
    </source>
</evidence>
<keyword evidence="6 9" id="KW-0378">Hydrolase</keyword>
<evidence type="ECO:0000256" key="5">
    <source>
        <dbReference type="ARBA" id="ARBA00022750"/>
    </source>
</evidence>
<keyword evidence="5 9" id="KW-0064">Aspartyl protease</keyword>
<keyword evidence="12" id="KW-0449">Lipoprotein</keyword>
<dbReference type="EMBL" id="CP002608">
    <property type="protein sequence ID" value="AEB41508.1"/>
    <property type="molecule type" value="Genomic_DNA"/>
</dbReference>
<reference evidence="12 13" key="1">
    <citation type="journal article" date="2011" name="J. Bacteriol.">
        <title>Genome sequence of the obligate intracellular animal pathogen Chlamydia pecorum E58.</title>
        <authorList>
            <person name="Mojica S."/>
            <person name="Huot Creasy H."/>
            <person name="Daugherty S."/>
            <person name="Read T.D."/>
            <person name="Kim T."/>
            <person name="Kaltenboeck B."/>
            <person name="Bavoil P."/>
            <person name="Myers G.S."/>
        </authorList>
    </citation>
    <scope>NUCLEOTIDE SEQUENCE [LARGE SCALE GENOMIC DNA]</scope>
    <source>
        <strain evidence="12 13">E58</strain>
    </source>
</reference>
<evidence type="ECO:0000256" key="3">
    <source>
        <dbReference type="ARBA" id="ARBA00022670"/>
    </source>
</evidence>
<organism evidence="12 13">
    <name type="scientific">Chlamydia pecorum (strain ATCC VR-628 / DSM 29919 / E58)</name>
    <name type="common">Chlamydophila pecorum</name>
    <dbReference type="NCBI Taxonomy" id="331635"/>
    <lineage>
        <taxon>Bacteria</taxon>
        <taxon>Pseudomonadati</taxon>
        <taxon>Chlamydiota</taxon>
        <taxon>Chlamydiia</taxon>
        <taxon>Chlamydiales</taxon>
        <taxon>Chlamydiaceae</taxon>
        <taxon>Chlamydia/Chlamydophila group</taxon>
        <taxon>Chlamydia</taxon>
    </lineage>
</organism>
<dbReference type="RefSeq" id="WP_013712586.1">
    <property type="nucleotide sequence ID" value="NC_015408.1"/>
</dbReference>
<gene>
    <name evidence="9 12" type="primary">lspA</name>
    <name evidence="12" type="ordered locus">G5S_0532</name>
</gene>
<evidence type="ECO:0000256" key="6">
    <source>
        <dbReference type="ARBA" id="ARBA00022801"/>
    </source>
</evidence>
<keyword evidence="4 9" id="KW-0812">Transmembrane</keyword>
<feature type="transmembrane region" description="Helical" evidence="9">
    <location>
        <begin position="70"/>
        <end position="88"/>
    </location>
</feature>
<evidence type="ECO:0000313" key="13">
    <source>
        <dbReference type="Proteomes" id="UP000008305"/>
    </source>
</evidence>
<dbReference type="Proteomes" id="UP000008305">
    <property type="component" value="Chromosome"/>
</dbReference>
<accession>A0AA34WHW4</accession>
<feature type="active site" evidence="9">
    <location>
        <position position="123"/>
    </location>
</feature>
<keyword evidence="7 9" id="KW-1133">Transmembrane helix</keyword>
<comment type="subcellular location">
    <subcellularLocation>
        <location evidence="9">Cell inner membrane</location>
        <topology evidence="9">Multi-pass membrane protein</topology>
    </subcellularLocation>
</comment>
<evidence type="ECO:0000256" key="8">
    <source>
        <dbReference type="ARBA" id="ARBA00023136"/>
    </source>
</evidence>